<evidence type="ECO:0000259" key="3">
    <source>
        <dbReference type="Pfam" id="PF16332"/>
    </source>
</evidence>
<dbReference type="Gene3D" id="2.70.98.70">
    <property type="match status" value="1"/>
</dbReference>
<protein>
    <submittedName>
        <fullName evidence="4">Heparinase II/III family protein</fullName>
    </submittedName>
</protein>
<reference evidence="4 5" key="1">
    <citation type="submission" date="2021-05" db="EMBL/GenBank/DDBJ databases">
        <title>Novel Bacillus species.</title>
        <authorList>
            <person name="Liu G."/>
        </authorList>
    </citation>
    <scope>NUCLEOTIDE SEQUENCE [LARGE SCALE GENOMIC DNA]</scope>
    <source>
        <strain evidence="4 5">FJAT-49705</strain>
    </source>
</reference>
<gene>
    <name evidence="4" type="ORF">KHA94_15550</name>
</gene>
<feature type="domain" description="Heparinase II/III-like C-terminal" evidence="2">
    <location>
        <begin position="351"/>
        <end position="519"/>
    </location>
</feature>
<dbReference type="Gene3D" id="1.50.10.100">
    <property type="entry name" value="Chondroitin AC/alginate lyase"/>
    <property type="match status" value="1"/>
</dbReference>
<dbReference type="Pfam" id="PF07940">
    <property type="entry name" value="Hepar_II_III_C"/>
    <property type="match status" value="1"/>
</dbReference>
<dbReference type="InterPro" id="IPR008929">
    <property type="entry name" value="Chondroitin_lyas"/>
</dbReference>
<organism evidence="4 5">
    <name type="scientific">Cytobacillus citreus</name>
    <dbReference type="NCBI Taxonomy" id="2833586"/>
    <lineage>
        <taxon>Bacteria</taxon>
        <taxon>Bacillati</taxon>
        <taxon>Bacillota</taxon>
        <taxon>Bacilli</taxon>
        <taxon>Bacillales</taxon>
        <taxon>Bacillaceae</taxon>
        <taxon>Cytobacillus</taxon>
    </lineage>
</organism>
<dbReference type="RefSeq" id="WP_213103029.1">
    <property type="nucleotide sequence ID" value="NZ_JAGYPM010000003.1"/>
</dbReference>
<feature type="domain" description="Heparinase II N-terminal" evidence="3">
    <location>
        <begin position="11"/>
        <end position="221"/>
    </location>
</feature>
<dbReference type="InterPro" id="IPR012480">
    <property type="entry name" value="Hepar_II_III_C"/>
</dbReference>
<name>A0ABS5NUU8_9BACI</name>
<evidence type="ECO:0000256" key="1">
    <source>
        <dbReference type="ARBA" id="ARBA00004196"/>
    </source>
</evidence>
<dbReference type="Proteomes" id="UP000681027">
    <property type="component" value="Unassembled WGS sequence"/>
</dbReference>
<dbReference type="InterPro" id="IPR032518">
    <property type="entry name" value="HepII_N"/>
</dbReference>
<sequence>MNNQKNYSRIKSHPRILFTQQEIEEVGNGPKIDTFLEKADQFLNEDEFQVSYPMIDFQLNVSLPLIQLEPLPEAHGYIDFPYWTMYSRAIEDRMTVLSIAYALTGKGIYGDKVKEYLLALSRFTRWYEFPNRGAEGNLSNAHFTLAMAIGYDSIVHLLNGLEKELIQEAIVEKGLKPLVIDFENYDSHNIIASKRVSMLIGALSVIGERDVDKYLTNAYDYLFSYLEDRLTSPEIEGLLYTGVAIRHVLMAADALYRTTGDNTLISHPYFKSFLPDLFFYMLGSAEKQTFVNFSDSFYILDVSFLMGKLAQRNKHPVTSWYFKRAKTNSQNILLSMDNMVKPMSPNEFYQGENSKVFPTIGWAAFRSGWEGKSHFLAFASSSSAKGHNHYDQNNFVLHVNDEWLITNPGYQDYVEGPRNVFTLGTIGHNSMLVNGKGQEELGKSRIVDWFLSPSYDYCLGDATRAYNGAVKKWERKLLHIDQSYYILLDHVLKNYKEDQLTFLYHTTSMVVEDGKKLEINDTIKGNIVSIIGERASATIYHYYPEKTKKKLEQFLGAEEYGTYMTVEPAATNQDEIGITMIYPHSNKQLMDKKLVFESDVSRGEINLKIDRNKDFLTDYFLFAKEQDSSTITSNQGDLTITGDHAWVCFDNQLECPVKLFLFNGTELNFRSKRYITANKKLNVMVEMKQDSICYDIELRAETIIHISCERSSMIIVNGNRHDRKGKESGQIEIVLPIGRNVIVVIKED</sequence>
<evidence type="ECO:0000313" key="4">
    <source>
        <dbReference type="EMBL" id="MBS4191604.1"/>
    </source>
</evidence>
<evidence type="ECO:0000259" key="2">
    <source>
        <dbReference type="Pfam" id="PF07940"/>
    </source>
</evidence>
<proteinExistence type="predicted"/>
<evidence type="ECO:0000313" key="5">
    <source>
        <dbReference type="Proteomes" id="UP000681027"/>
    </source>
</evidence>
<comment type="subcellular location">
    <subcellularLocation>
        <location evidence="1">Cell envelope</location>
    </subcellularLocation>
</comment>
<accession>A0ABS5NUU8</accession>
<dbReference type="EMBL" id="JAGYPM010000003">
    <property type="protein sequence ID" value="MBS4191604.1"/>
    <property type="molecule type" value="Genomic_DNA"/>
</dbReference>
<comment type="caution">
    <text evidence="4">The sequence shown here is derived from an EMBL/GenBank/DDBJ whole genome shotgun (WGS) entry which is preliminary data.</text>
</comment>
<keyword evidence="5" id="KW-1185">Reference proteome</keyword>
<dbReference type="Pfam" id="PF16332">
    <property type="entry name" value="DUF4962"/>
    <property type="match status" value="1"/>
</dbReference>
<dbReference type="SUPFAM" id="SSF48230">
    <property type="entry name" value="Chondroitin AC/alginate lyase"/>
    <property type="match status" value="1"/>
</dbReference>